<feature type="domain" description="Peptidase S9A N-terminal" evidence="11">
    <location>
        <begin position="6"/>
        <end position="404"/>
    </location>
</feature>
<dbReference type="GO" id="GO:0006508">
    <property type="term" value="P:proteolysis"/>
    <property type="evidence" value="ECO:0007669"/>
    <property type="project" value="UniProtKB-KW"/>
</dbReference>
<comment type="function">
    <text evidence="8">Cleaves peptide bonds on the C-terminal side of prolyl residues within peptides that are up to approximately 30 amino acids long. Has an absolute requirement for an X-Pro bond in the trans configuration immediately preceding the Pro-Y scissible bond.</text>
</comment>
<dbReference type="SUPFAM" id="SSF53474">
    <property type="entry name" value="alpha/beta-Hydrolases"/>
    <property type="match status" value="1"/>
</dbReference>
<evidence type="ECO:0000256" key="6">
    <source>
        <dbReference type="ARBA" id="ARBA00022801"/>
    </source>
</evidence>
<dbReference type="GO" id="GO:0042597">
    <property type="term" value="C:periplasmic space"/>
    <property type="evidence" value="ECO:0007669"/>
    <property type="project" value="UniProtKB-SubCell"/>
</dbReference>
<dbReference type="InterPro" id="IPR023302">
    <property type="entry name" value="Pept_S9A_N"/>
</dbReference>
<dbReference type="InterPro" id="IPR029058">
    <property type="entry name" value="AB_hydrolase_fold"/>
</dbReference>
<dbReference type="EMBL" id="MAAX01000029">
    <property type="protein sequence ID" value="OUS20096.1"/>
    <property type="molecule type" value="Genomic_DNA"/>
</dbReference>
<keyword evidence="3" id="KW-0645">Protease</keyword>
<feature type="domain" description="Peptidase S9 prolyl oligopeptidase catalytic" evidence="10">
    <location>
        <begin position="465"/>
        <end position="678"/>
    </location>
</feature>
<dbReference type="PANTHER" id="PTHR11757">
    <property type="entry name" value="PROTEASE FAMILY S9A OLIGOPEPTIDASE"/>
    <property type="match status" value="1"/>
</dbReference>
<sequence length="683" mass="79490">MSLKAPIAKKIAHIHDKHGHQRIDNYHWMTERDAPEVLDYLKKENDYYEKVTEHTNDLKEQLFEEIKGRIKEDDESVPYLLNGYWYISKMKTGESYPYYYRRKDGEEKEELLFNVNDMANGHDYYKLTSINISPNNKMLAYGVDVKGRREYTIFIKNLETGETLDQELELTTGGSVWANDNETLFFTRKDPQTLRANKIFKYKVGDQAIENQLVFEEQDEIFNCFVYKTLSERFIMIKSSATLSDEVRFIDANFPDSTFKVVQERQDAMEYSVSHYQDSFYIMTNKDGATNFKVMKTAIETPEMENWQDFIAHDHDVLLEDFDLFEDYFVISDRFNGLNRIRIKAWDNTVDYFLPFDNETYTAFTSANFQFQTKKLRYNYNSMTMPPSVIEFDMETREEVILKTQPIEDPNFNATDYQSERIWATAKDGVKVPISLVYKKELIKEEGNPLLQYSYGSYGHTIDPYFSISRLSLLDRGFIFAIAHVRGGEYLGREWYENGKMFSKRNTFSDFIACSEHLIKEKYTTASQLYASGGSAGGLLMGAIINMAPQLYNGILSAVPFVDVVTTMLDESIPLTTGEYDEWGNPNNKDSYDYMLSYSPYDQVKEQEYPNMLVTTGYHDSQVQYWEPAKWVAKLRELKKDNNLLLFKTDLASGHSGASGRYDALKEVAIDFAFLLDLQNKKG</sequence>
<dbReference type="RefSeq" id="WP_303685696.1">
    <property type="nucleotide sequence ID" value="NZ_CAJXYO010000024.1"/>
</dbReference>
<keyword evidence="5" id="KW-0574">Periplasm</keyword>
<dbReference type="InterPro" id="IPR002470">
    <property type="entry name" value="Peptidase_S9A"/>
</dbReference>
<dbReference type="PANTHER" id="PTHR11757:SF19">
    <property type="entry name" value="PROLYL ENDOPEPTIDASE-LIKE"/>
    <property type="match status" value="1"/>
</dbReference>
<evidence type="ECO:0000256" key="8">
    <source>
        <dbReference type="ARBA" id="ARBA00060121"/>
    </source>
</evidence>
<protein>
    <recommendedName>
        <fullName evidence="9">Proline-specific endopeptidase</fullName>
    </recommendedName>
</protein>
<evidence type="ECO:0000256" key="9">
    <source>
        <dbReference type="ARBA" id="ARBA00081187"/>
    </source>
</evidence>
<evidence type="ECO:0000259" key="11">
    <source>
        <dbReference type="Pfam" id="PF02897"/>
    </source>
</evidence>
<reference evidence="12 13" key="1">
    <citation type="journal article" date="2017" name="Proc. Natl. Acad. Sci. U.S.A.">
        <title>Simulation of Deepwater Horizon oil plume reveals substrate specialization within a complex community of hydrocarbon-degraders.</title>
        <authorList>
            <person name="Hu P."/>
            <person name="Dubinsky E.A."/>
            <person name="Probst A.J."/>
            <person name="Wang J."/>
            <person name="Sieber C.M.K."/>
            <person name="Tom L.M."/>
            <person name="Gardinali P."/>
            <person name="Banfield J.F."/>
            <person name="Atlas R.M."/>
            <person name="Andersen G.L."/>
        </authorList>
    </citation>
    <scope>NUCLEOTIDE SEQUENCE [LARGE SCALE GENOMIC DNA]</scope>
    <source>
        <strain evidence="12">35_9_T64</strain>
    </source>
</reference>
<organism evidence="12 13">
    <name type="scientific">Nonlabens dokdonensis</name>
    <dbReference type="NCBI Taxonomy" id="328515"/>
    <lineage>
        <taxon>Bacteria</taxon>
        <taxon>Pseudomonadati</taxon>
        <taxon>Bacteroidota</taxon>
        <taxon>Flavobacteriia</taxon>
        <taxon>Flavobacteriales</taxon>
        <taxon>Flavobacteriaceae</taxon>
        <taxon>Nonlabens</taxon>
    </lineage>
</organism>
<keyword evidence="7" id="KW-0720">Serine protease</keyword>
<comment type="subcellular location">
    <subcellularLocation>
        <location evidence="1">Periplasm</location>
    </subcellularLocation>
</comment>
<keyword evidence="4" id="KW-0732">Signal</keyword>
<dbReference type="FunFam" id="3.40.50.1820:FF:000005">
    <property type="entry name" value="Prolyl endopeptidase"/>
    <property type="match status" value="1"/>
</dbReference>
<dbReference type="InterPro" id="IPR001375">
    <property type="entry name" value="Peptidase_S9_cat"/>
</dbReference>
<dbReference type="Pfam" id="PF02897">
    <property type="entry name" value="Peptidase_S9_N"/>
    <property type="match status" value="1"/>
</dbReference>
<dbReference type="InterPro" id="IPR051543">
    <property type="entry name" value="Serine_Peptidase_S9A"/>
</dbReference>
<evidence type="ECO:0000256" key="2">
    <source>
        <dbReference type="ARBA" id="ARBA00005228"/>
    </source>
</evidence>
<keyword evidence="6" id="KW-0378">Hydrolase</keyword>
<gene>
    <name evidence="12" type="ORF">A9Q93_01930</name>
</gene>
<name>A0A1Z8BBY7_9FLAO</name>
<dbReference type="PRINTS" id="PR00862">
    <property type="entry name" value="PROLIGOPTASE"/>
</dbReference>
<dbReference type="Proteomes" id="UP000196102">
    <property type="component" value="Unassembled WGS sequence"/>
</dbReference>
<evidence type="ECO:0000256" key="5">
    <source>
        <dbReference type="ARBA" id="ARBA00022764"/>
    </source>
</evidence>
<comment type="similarity">
    <text evidence="2">Belongs to the peptidase S9A family.</text>
</comment>
<dbReference type="GO" id="GO:0004252">
    <property type="term" value="F:serine-type endopeptidase activity"/>
    <property type="evidence" value="ECO:0007669"/>
    <property type="project" value="InterPro"/>
</dbReference>
<dbReference type="Gene3D" id="2.130.10.120">
    <property type="entry name" value="Prolyl oligopeptidase, N-terminal domain"/>
    <property type="match status" value="1"/>
</dbReference>
<dbReference type="SUPFAM" id="SSF50993">
    <property type="entry name" value="Peptidase/esterase 'gauge' domain"/>
    <property type="match status" value="1"/>
</dbReference>
<dbReference type="Gene3D" id="3.40.50.1820">
    <property type="entry name" value="alpha/beta hydrolase"/>
    <property type="match status" value="1"/>
</dbReference>
<evidence type="ECO:0000256" key="4">
    <source>
        <dbReference type="ARBA" id="ARBA00022729"/>
    </source>
</evidence>
<evidence type="ECO:0000256" key="7">
    <source>
        <dbReference type="ARBA" id="ARBA00022825"/>
    </source>
</evidence>
<proteinExistence type="inferred from homology"/>
<comment type="caution">
    <text evidence="12">The sequence shown here is derived from an EMBL/GenBank/DDBJ whole genome shotgun (WGS) entry which is preliminary data.</text>
</comment>
<evidence type="ECO:0000256" key="1">
    <source>
        <dbReference type="ARBA" id="ARBA00004418"/>
    </source>
</evidence>
<evidence type="ECO:0000313" key="12">
    <source>
        <dbReference type="EMBL" id="OUS20096.1"/>
    </source>
</evidence>
<evidence type="ECO:0000259" key="10">
    <source>
        <dbReference type="Pfam" id="PF00326"/>
    </source>
</evidence>
<evidence type="ECO:0000256" key="3">
    <source>
        <dbReference type="ARBA" id="ARBA00022670"/>
    </source>
</evidence>
<accession>A0A1Z8BBY7</accession>
<dbReference type="Pfam" id="PF00326">
    <property type="entry name" value="Peptidase_S9"/>
    <property type="match status" value="1"/>
</dbReference>
<evidence type="ECO:0000313" key="13">
    <source>
        <dbReference type="Proteomes" id="UP000196102"/>
    </source>
</evidence>
<dbReference type="AlphaFoldDB" id="A0A1Z8BBY7"/>